<dbReference type="RefSeq" id="WP_275030911.1">
    <property type="nucleotide sequence ID" value="NZ_CP118615.1"/>
</dbReference>
<organism evidence="3 4">
    <name type="scientific">Micromonospora cathayae</name>
    <dbReference type="NCBI Taxonomy" id="3028804"/>
    <lineage>
        <taxon>Bacteria</taxon>
        <taxon>Bacillati</taxon>
        <taxon>Actinomycetota</taxon>
        <taxon>Actinomycetes</taxon>
        <taxon>Micromonosporales</taxon>
        <taxon>Micromonosporaceae</taxon>
        <taxon>Micromonospora</taxon>
    </lineage>
</organism>
<proteinExistence type="predicted"/>
<accession>A0ABY7ZMZ1</accession>
<name>A0ABY7ZMZ1_9ACTN</name>
<protein>
    <submittedName>
        <fullName evidence="3">Phosphotransferase</fullName>
    </submittedName>
</protein>
<dbReference type="Pfam" id="PF01636">
    <property type="entry name" value="APH"/>
    <property type="match status" value="1"/>
</dbReference>
<dbReference type="InterPro" id="IPR011009">
    <property type="entry name" value="Kinase-like_dom_sf"/>
</dbReference>
<reference evidence="3 4" key="1">
    <citation type="submission" date="2023-02" db="EMBL/GenBank/DDBJ databases">
        <authorList>
            <person name="Mo P."/>
        </authorList>
    </citation>
    <scope>NUCLEOTIDE SEQUENCE [LARGE SCALE GENOMIC DNA]</scope>
    <source>
        <strain evidence="3 4">HUAS 3</strain>
    </source>
</reference>
<gene>
    <name evidence="3" type="ORF">PVK37_28530</name>
</gene>
<sequence length="263" mass="28030">MTDGPGGGSGTGEGRMTDGERLDGGFVTEVRRVGDTVRRVRPPRAAYVEALLEHLERVGYPGAPRFLGTDGRGRQVLGFLAGHVPWREPADPATRADPALTALARLLRGLHDACAGTGLAGDAETVCHRDLSPKNTVYRDTGTGLLPVAFLDWDLAGPGRRIEDVAFAAWHWADLGAGADPAELGRRARVLCDGYAAPLPRTELVDVMLAQLDGTWRGIDAGADRGEPAMLRLRALGVVDTVRAWHAWLGTHRHATETALLGG</sequence>
<evidence type="ECO:0000313" key="4">
    <source>
        <dbReference type="Proteomes" id="UP001219605"/>
    </source>
</evidence>
<feature type="domain" description="Aminoglycoside phosphotransferase" evidence="2">
    <location>
        <begin position="121"/>
        <end position="196"/>
    </location>
</feature>
<dbReference type="EMBL" id="CP118615">
    <property type="protein sequence ID" value="WDZ84349.1"/>
    <property type="molecule type" value="Genomic_DNA"/>
</dbReference>
<keyword evidence="4" id="KW-1185">Reference proteome</keyword>
<dbReference type="Gene3D" id="3.90.1200.10">
    <property type="match status" value="1"/>
</dbReference>
<evidence type="ECO:0000256" key="1">
    <source>
        <dbReference type="SAM" id="MobiDB-lite"/>
    </source>
</evidence>
<feature type="region of interest" description="Disordered" evidence="1">
    <location>
        <begin position="1"/>
        <end position="22"/>
    </location>
</feature>
<evidence type="ECO:0000313" key="3">
    <source>
        <dbReference type="EMBL" id="WDZ84349.1"/>
    </source>
</evidence>
<evidence type="ECO:0000259" key="2">
    <source>
        <dbReference type="Pfam" id="PF01636"/>
    </source>
</evidence>
<dbReference type="SUPFAM" id="SSF56112">
    <property type="entry name" value="Protein kinase-like (PK-like)"/>
    <property type="match status" value="1"/>
</dbReference>
<feature type="compositionally biased region" description="Gly residues" evidence="1">
    <location>
        <begin position="1"/>
        <end position="13"/>
    </location>
</feature>
<dbReference type="InterPro" id="IPR002575">
    <property type="entry name" value="Aminoglycoside_PTrfase"/>
</dbReference>
<dbReference type="Proteomes" id="UP001219605">
    <property type="component" value="Chromosome"/>
</dbReference>